<feature type="region of interest" description="Disordered" evidence="1">
    <location>
        <begin position="70"/>
        <end position="109"/>
    </location>
</feature>
<dbReference type="HOGENOM" id="CLU_1324571_0_0_11"/>
<dbReference type="STRING" id="525263.HMPREF0298_0064"/>
<dbReference type="eggNOG" id="ENOG5031N2S">
    <property type="taxonomic scope" value="Bacteria"/>
</dbReference>
<protein>
    <submittedName>
        <fullName evidence="2">Uncharacterized protein</fullName>
    </submittedName>
</protein>
<evidence type="ECO:0000256" key="1">
    <source>
        <dbReference type="SAM" id="MobiDB-lite"/>
    </source>
</evidence>
<organism evidence="2 3">
    <name type="scientific">Corynebacterium lipophiloflavum (strain ATCC 700352 / DSM 44291 / CCUG 37336 / JCM 10383 / DMMZ 1944)</name>
    <dbReference type="NCBI Taxonomy" id="525263"/>
    <lineage>
        <taxon>Bacteria</taxon>
        <taxon>Bacillati</taxon>
        <taxon>Actinomycetota</taxon>
        <taxon>Actinomycetes</taxon>
        <taxon>Mycobacteriales</taxon>
        <taxon>Corynebacteriaceae</taxon>
        <taxon>Corynebacterium</taxon>
    </lineage>
</organism>
<dbReference type="RefSeq" id="WP_006840413.1">
    <property type="nucleotide sequence ID" value="NZ_GG667193.1"/>
</dbReference>
<accession>C0XNP4</accession>
<gene>
    <name evidence="2" type="ORF">HMPREF0298_0064</name>
</gene>
<dbReference type="Proteomes" id="UP000006196">
    <property type="component" value="Unassembled WGS sequence"/>
</dbReference>
<dbReference type="EMBL" id="ACHJ01000010">
    <property type="protein sequence ID" value="EEI18132.1"/>
    <property type="molecule type" value="Genomic_DNA"/>
</dbReference>
<keyword evidence="3" id="KW-1185">Reference proteome</keyword>
<dbReference type="OrthoDB" id="9829887at2"/>
<name>C0XNP4_CORLD</name>
<evidence type="ECO:0000313" key="3">
    <source>
        <dbReference type="Proteomes" id="UP000006196"/>
    </source>
</evidence>
<evidence type="ECO:0000313" key="2">
    <source>
        <dbReference type="EMBL" id="EEI18132.1"/>
    </source>
</evidence>
<sequence length="207" mass="22939">MEESELKPEVIHETVYVTSDARREEFLDDEMREAIAWALAALVVKGAELAAPRVKAWWDKGAGSFRRVKRRSLRARSRPTTSENQDRVEEAQSSDLAQKDEGTSRAKMSSAEAQARMIAAAAARAFAEEQMRLVTGAEIVGATNLDEVRAQLASIPEHEMEQLTGLLVRQPDLLTDDSLANLAASLQLQHLELEPVRKRGRGDGSKF</sequence>
<reference evidence="2" key="1">
    <citation type="submission" date="2009-01" db="EMBL/GenBank/DDBJ databases">
        <authorList>
            <person name="Qin X."/>
            <person name="Bachman B."/>
            <person name="Battles P."/>
            <person name="Bell A."/>
            <person name="Bess C."/>
            <person name="Bickham C."/>
            <person name="Chaboub L."/>
            <person name="Chen D."/>
            <person name="Coyle M."/>
            <person name="Deiros D.R."/>
            <person name="Dinh H."/>
            <person name="Forbes L."/>
            <person name="Fowler G."/>
            <person name="Francisco L."/>
            <person name="Fu Q."/>
            <person name="Gubbala S."/>
            <person name="Hale W."/>
            <person name="Han Y."/>
            <person name="Hemphill L."/>
            <person name="Highlander S.K."/>
            <person name="Hirani K."/>
            <person name="Hogues M."/>
            <person name="Jackson L."/>
            <person name="Jakkamsetti A."/>
            <person name="Javaid M."/>
            <person name="Jiang H."/>
            <person name="Korchina V."/>
            <person name="Kovar C."/>
            <person name="Lara F."/>
            <person name="Lee S."/>
            <person name="Mata R."/>
            <person name="Mathew T."/>
            <person name="Moen C."/>
            <person name="Morales K."/>
            <person name="Munidasa M."/>
            <person name="Nazareth L."/>
            <person name="Ngo R."/>
            <person name="Nguyen L."/>
            <person name="Okwuonu G."/>
            <person name="Ongeri F."/>
            <person name="Patil S."/>
            <person name="Petrosino J."/>
            <person name="Pham C."/>
            <person name="Pham P."/>
            <person name="Pu L.-L."/>
            <person name="Puazo M."/>
            <person name="Raj R."/>
            <person name="Reid J."/>
            <person name="Rouhana J."/>
            <person name="Saada N."/>
            <person name="Shang Y."/>
            <person name="Simmons D."/>
            <person name="Thornton R."/>
            <person name="Warren J."/>
            <person name="Weissenberger G."/>
            <person name="Zhang J."/>
            <person name="Zhang L."/>
            <person name="Zhou C."/>
            <person name="Zhu D."/>
            <person name="Muzny D."/>
            <person name="Worley K."/>
            <person name="Gibbs R."/>
        </authorList>
    </citation>
    <scope>NUCLEOTIDE SEQUENCE [LARGE SCALE GENOMIC DNA]</scope>
    <source>
        <strain evidence="2">DSM 44291</strain>
    </source>
</reference>
<comment type="caution">
    <text evidence="2">The sequence shown here is derived from an EMBL/GenBank/DDBJ whole genome shotgun (WGS) entry which is preliminary data.</text>
</comment>
<dbReference type="AlphaFoldDB" id="C0XNP4"/>
<proteinExistence type="predicted"/>